<dbReference type="EnsemblBacteria" id="ACO80329">
    <property type="protein sequence ID" value="ACO80329"/>
    <property type="gene ID" value="Avin_42020"/>
</dbReference>
<gene>
    <name evidence="1" type="ordered locus">Avin_42020</name>
</gene>
<organism evidence="1 2">
    <name type="scientific">Azotobacter vinelandii (strain DJ / ATCC BAA-1303)</name>
    <dbReference type="NCBI Taxonomy" id="322710"/>
    <lineage>
        <taxon>Bacteria</taxon>
        <taxon>Pseudomonadati</taxon>
        <taxon>Pseudomonadota</taxon>
        <taxon>Gammaproteobacteria</taxon>
        <taxon>Pseudomonadales</taxon>
        <taxon>Pseudomonadaceae</taxon>
        <taxon>Azotobacter</taxon>
    </lineage>
</organism>
<dbReference type="Proteomes" id="UP000002424">
    <property type="component" value="Chromosome"/>
</dbReference>
<evidence type="ECO:0000313" key="2">
    <source>
        <dbReference type="Proteomes" id="UP000002424"/>
    </source>
</evidence>
<dbReference type="InterPro" id="IPR035093">
    <property type="entry name" value="RelE/ParE_toxin_dom_sf"/>
</dbReference>
<dbReference type="eggNOG" id="COG3549">
    <property type="taxonomic scope" value="Bacteria"/>
</dbReference>
<keyword evidence="2" id="KW-1185">Reference proteome</keyword>
<evidence type="ECO:0008006" key="3">
    <source>
        <dbReference type="Google" id="ProtNLM"/>
    </source>
</evidence>
<name>C1DF00_AZOVD</name>
<dbReference type="Pfam" id="PF05015">
    <property type="entry name" value="HigB-like_toxin"/>
    <property type="match status" value="1"/>
</dbReference>
<dbReference type="SUPFAM" id="SSF143011">
    <property type="entry name" value="RelE-like"/>
    <property type="match status" value="1"/>
</dbReference>
<dbReference type="HOGENOM" id="CLU_155111_2_3_6"/>
<dbReference type="Gene3D" id="3.30.2310.20">
    <property type="entry name" value="RelE-like"/>
    <property type="match status" value="1"/>
</dbReference>
<dbReference type="InterPro" id="IPR007711">
    <property type="entry name" value="HigB-1"/>
</dbReference>
<sequence>MPCADCLAYVFRGALKGDRAEFWSLTVSGNWRMIFRFAGNDIELVDYLDYH</sequence>
<protein>
    <recommendedName>
        <fullName evidence="3">Plasmid maintenance system killer protein</fullName>
    </recommendedName>
</protein>
<dbReference type="KEGG" id="avn:Avin_42020"/>
<dbReference type="AlphaFoldDB" id="C1DF00"/>
<accession>C1DF00</accession>
<dbReference type="EMBL" id="CP001157">
    <property type="protein sequence ID" value="ACO80329.1"/>
    <property type="molecule type" value="Genomic_DNA"/>
</dbReference>
<reference evidence="1 2" key="1">
    <citation type="journal article" date="2009" name="J. Bacteriol.">
        <title>Genome sequence of Azotobacter vinelandii, an obligate aerobe specialized to support diverse anaerobic metabolic processes.</title>
        <authorList>
            <person name="Setubal J.C."/>
            <person name="dos Santos P."/>
            <person name="Goldman B.S."/>
            <person name="Ertesvag H."/>
            <person name="Espin G."/>
            <person name="Rubio L.M."/>
            <person name="Valla S."/>
            <person name="Almeida N.F."/>
            <person name="Balasubramanian D."/>
            <person name="Cromes L."/>
            <person name="Curatti L."/>
            <person name="Du Z."/>
            <person name="Godsy E."/>
            <person name="Goodner B."/>
            <person name="Hellner-Burris K."/>
            <person name="Hernandez J.A."/>
            <person name="Houmiel K."/>
            <person name="Imperial J."/>
            <person name="Kennedy C."/>
            <person name="Larson T.J."/>
            <person name="Latreille P."/>
            <person name="Ligon L.S."/>
            <person name="Lu J."/>
            <person name="Maerk M."/>
            <person name="Miller N.M."/>
            <person name="Norton S."/>
            <person name="O'Carroll I.P."/>
            <person name="Paulsen I."/>
            <person name="Raulfs E.C."/>
            <person name="Roemer R."/>
            <person name="Rosser J."/>
            <person name="Segura D."/>
            <person name="Slater S."/>
            <person name="Stricklin S.L."/>
            <person name="Studholme D.J."/>
            <person name="Sun J."/>
            <person name="Viana C.J."/>
            <person name="Wallin E."/>
            <person name="Wang B."/>
            <person name="Wheeler C."/>
            <person name="Zhu H."/>
            <person name="Dean D.R."/>
            <person name="Dixon R."/>
            <person name="Wood D."/>
        </authorList>
    </citation>
    <scope>NUCLEOTIDE SEQUENCE [LARGE SCALE GENOMIC DNA]</scope>
    <source>
        <strain evidence="2">DJ / ATCC BAA-1303</strain>
    </source>
</reference>
<evidence type="ECO:0000313" key="1">
    <source>
        <dbReference type="EMBL" id="ACO80329.1"/>
    </source>
</evidence>
<proteinExistence type="predicted"/>
<dbReference type="STRING" id="322710.Avin_42020"/>